<comment type="caution">
    <text evidence="2">The sequence shown here is derived from an EMBL/GenBank/DDBJ whole genome shotgun (WGS) entry which is preliminary data.</text>
</comment>
<protein>
    <submittedName>
        <fullName evidence="2">Uncharacterized protein</fullName>
    </submittedName>
</protein>
<evidence type="ECO:0000313" key="2">
    <source>
        <dbReference type="EMBL" id="EFA77247.1"/>
    </source>
</evidence>
<proteinExistence type="predicted"/>
<reference evidence="2 3" key="1">
    <citation type="journal article" date="2011" name="Genome Res.">
        <title>Phylogeny-wide analysis of social amoeba genomes highlights ancient origins for complex intercellular communication.</title>
        <authorList>
            <person name="Heidel A.J."/>
            <person name="Lawal H.M."/>
            <person name="Felder M."/>
            <person name="Schilde C."/>
            <person name="Helps N.R."/>
            <person name="Tunggal B."/>
            <person name="Rivero F."/>
            <person name="John U."/>
            <person name="Schleicher M."/>
            <person name="Eichinger L."/>
            <person name="Platzer M."/>
            <person name="Noegel A.A."/>
            <person name="Schaap P."/>
            <person name="Gloeckner G."/>
        </authorList>
    </citation>
    <scope>NUCLEOTIDE SEQUENCE [LARGE SCALE GENOMIC DNA]</scope>
    <source>
        <strain evidence="3">ATCC 26659 / Pp 5 / PN500</strain>
    </source>
</reference>
<gene>
    <name evidence="2" type="ORF">PPL_12458</name>
</gene>
<feature type="compositionally biased region" description="Basic and acidic residues" evidence="1">
    <location>
        <begin position="36"/>
        <end position="52"/>
    </location>
</feature>
<dbReference type="InParanoid" id="D3BMN5"/>
<dbReference type="AlphaFoldDB" id="D3BMN5"/>
<dbReference type="EMBL" id="ADBJ01000043">
    <property type="protein sequence ID" value="EFA77247.1"/>
    <property type="molecule type" value="Genomic_DNA"/>
</dbReference>
<organism evidence="2 3">
    <name type="scientific">Heterostelium pallidum (strain ATCC 26659 / Pp 5 / PN500)</name>
    <name type="common">Cellular slime mold</name>
    <name type="synonym">Polysphondylium pallidum</name>
    <dbReference type="NCBI Taxonomy" id="670386"/>
    <lineage>
        <taxon>Eukaryota</taxon>
        <taxon>Amoebozoa</taxon>
        <taxon>Evosea</taxon>
        <taxon>Eumycetozoa</taxon>
        <taxon>Dictyostelia</taxon>
        <taxon>Acytosteliales</taxon>
        <taxon>Acytosteliaceae</taxon>
        <taxon>Heterostelium</taxon>
    </lineage>
</organism>
<keyword evidence="3" id="KW-1185">Reference proteome</keyword>
<feature type="region of interest" description="Disordered" evidence="1">
    <location>
        <begin position="27"/>
        <end position="52"/>
    </location>
</feature>
<dbReference type="RefSeq" id="XP_020429376.1">
    <property type="nucleotide sequence ID" value="XM_020583189.1"/>
</dbReference>
<dbReference type="Proteomes" id="UP000001396">
    <property type="component" value="Unassembled WGS sequence"/>
</dbReference>
<name>D3BMN5_HETP5</name>
<accession>D3BMN5</accession>
<dbReference type="GeneID" id="31367925"/>
<evidence type="ECO:0000256" key="1">
    <source>
        <dbReference type="SAM" id="MobiDB-lite"/>
    </source>
</evidence>
<evidence type="ECO:0000313" key="3">
    <source>
        <dbReference type="Proteomes" id="UP000001396"/>
    </source>
</evidence>
<sequence>MSYTHTPNGQCSVSGCYQQALPNHSFCASHNTSGHDSSKKNKDKDKKINKKDLKTIGKAIVKTIKLALKITNAVNEIQENNE</sequence>